<feature type="transmembrane region" description="Helical" evidence="8">
    <location>
        <begin position="12"/>
        <end position="36"/>
    </location>
</feature>
<protein>
    <submittedName>
        <fullName evidence="10">Multidrug efflux MFS transporter permease subunit VceB</fullName>
    </submittedName>
</protein>
<dbReference type="InterPro" id="IPR011701">
    <property type="entry name" value="MFS"/>
</dbReference>
<dbReference type="Proteomes" id="UP001499951">
    <property type="component" value="Unassembled WGS sequence"/>
</dbReference>
<reference evidence="10 11" key="1">
    <citation type="journal article" date="2019" name="Int. J. Syst. Evol. Microbiol.">
        <title>The Global Catalogue of Microorganisms (GCM) 10K type strain sequencing project: providing services to taxonomists for standard genome sequencing and annotation.</title>
        <authorList>
            <consortium name="The Broad Institute Genomics Platform"/>
            <consortium name="The Broad Institute Genome Sequencing Center for Infectious Disease"/>
            <person name="Wu L."/>
            <person name="Ma J."/>
        </authorList>
    </citation>
    <scope>NUCLEOTIDE SEQUENCE [LARGE SCALE GENOMIC DNA]</scope>
    <source>
        <strain evidence="10 11">JCM 15089</strain>
    </source>
</reference>
<accession>A0ABN1ET57</accession>
<feature type="transmembrane region" description="Helical" evidence="8">
    <location>
        <begin position="364"/>
        <end position="386"/>
    </location>
</feature>
<dbReference type="InterPro" id="IPR020846">
    <property type="entry name" value="MFS_dom"/>
</dbReference>
<evidence type="ECO:0000256" key="1">
    <source>
        <dbReference type="ARBA" id="ARBA00004651"/>
    </source>
</evidence>
<feature type="transmembrane region" description="Helical" evidence="8">
    <location>
        <begin position="275"/>
        <end position="299"/>
    </location>
</feature>
<evidence type="ECO:0000313" key="10">
    <source>
        <dbReference type="EMBL" id="GAA0573921.1"/>
    </source>
</evidence>
<keyword evidence="11" id="KW-1185">Reference proteome</keyword>
<proteinExistence type="inferred from homology"/>
<evidence type="ECO:0000256" key="5">
    <source>
        <dbReference type="ARBA" id="ARBA00022692"/>
    </source>
</evidence>
<dbReference type="Gene3D" id="1.20.1720.10">
    <property type="entry name" value="Multidrug resistance protein D"/>
    <property type="match status" value="1"/>
</dbReference>
<feature type="transmembrane region" description="Helical" evidence="8">
    <location>
        <begin position="170"/>
        <end position="192"/>
    </location>
</feature>
<evidence type="ECO:0000313" key="11">
    <source>
        <dbReference type="Proteomes" id="UP001499951"/>
    </source>
</evidence>
<evidence type="ECO:0000256" key="3">
    <source>
        <dbReference type="ARBA" id="ARBA00022448"/>
    </source>
</evidence>
<dbReference type="NCBIfam" id="TIGR00711">
    <property type="entry name" value="efflux_EmrB"/>
    <property type="match status" value="1"/>
</dbReference>
<organism evidence="10 11">
    <name type="scientific">Rhizomicrobium electricum</name>
    <dbReference type="NCBI Taxonomy" id="480070"/>
    <lineage>
        <taxon>Bacteria</taxon>
        <taxon>Pseudomonadati</taxon>
        <taxon>Pseudomonadota</taxon>
        <taxon>Alphaproteobacteria</taxon>
        <taxon>Micropepsales</taxon>
        <taxon>Micropepsaceae</taxon>
        <taxon>Rhizomicrobium</taxon>
    </lineage>
</organism>
<dbReference type="CDD" id="cd17503">
    <property type="entry name" value="MFS_LmrB_MDR_like"/>
    <property type="match status" value="1"/>
</dbReference>
<keyword evidence="6 8" id="KW-1133">Transmembrane helix</keyword>
<evidence type="ECO:0000256" key="7">
    <source>
        <dbReference type="ARBA" id="ARBA00023136"/>
    </source>
</evidence>
<dbReference type="Pfam" id="PF07690">
    <property type="entry name" value="MFS_1"/>
    <property type="match status" value="1"/>
</dbReference>
<evidence type="ECO:0000259" key="9">
    <source>
        <dbReference type="PROSITE" id="PS50850"/>
    </source>
</evidence>
<keyword evidence="3" id="KW-0813">Transport</keyword>
<dbReference type="RefSeq" id="WP_166935942.1">
    <property type="nucleotide sequence ID" value="NZ_BAAADD010000006.1"/>
</dbReference>
<dbReference type="SUPFAM" id="SSF103473">
    <property type="entry name" value="MFS general substrate transporter"/>
    <property type="match status" value="1"/>
</dbReference>
<comment type="subcellular location">
    <subcellularLocation>
        <location evidence="1">Cell membrane</location>
        <topology evidence="1">Multi-pass membrane protein</topology>
    </subcellularLocation>
</comment>
<dbReference type="PANTHER" id="PTHR42718">
    <property type="entry name" value="MAJOR FACILITATOR SUPERFAMILY MULTIDRUG TRANSPORTER MFSC"/>
    <property type="match status" value="1"/>
</dbReference>
<feature type="domain" description="Major facilitator superfamily (MFS) profile" evidence="9">
    <location>
        <begin position="18"/>
        <end position="502"/>
    </location>
</feature>
<feature type="transmembrane region" description="Helical" evidence="8">
    <location>
        <begin position="480"/>
        <end position="497"/>
    </location>
</feature>
<feature type="transmembrane region" description="Helical" evidence="8">
    <location>
        <begin position="56"/>
        <end position="77"/>
    </location>
</feature>
<comment type="caution">
    <text evidence="10">The sequence shown here is derived from an EMBL/GenBank/DDBJ whole genome shotgun (WGS) entry which is preliminary data.</text>
</comment>
<evidence type="ECO:0000256" key="6">
    <source>
        <dbReference type="ARBA" id="ARBA00022989"/>
    </source>
</evidence>
<keyword evidence="5 8" id="KW-0812">Transmembrane</keyword>
<evidence type="ECO:0000256" key="8">
    <source>
        <dbReference type="SAM" id="Phobius"/>
    </source>
</evidence>
<feature type="transmembrane region" description="Helical" evidence="8">
    <location>
        <begin position="109"/>
        <end position="131"/>
    </location>
</feature>
<keyword evidence="4" id="KW-1003">Cell membrane</keyword>
<sequence length="510" mass="54569">MSGIGHSSEPHGMQLVAVVIVLALANFLAILDTTIANVLVSHIAGSLATSPSNGTWVITGYAVAEAIMVPLTGWLAGRFGPVKVFTTCIVGFAVFSLLCGMATSLDMLIAFRVLLGICGGPLIPLSQTLLLKTVPQRHMSLSLTVWSMGSVLAPIAGPVIGGIIGDNVYWGWAFYFKVPLALGIAFLAWRILMPHETKGEKAKVDYIGLTLLVVWVGALQIMLGNGQDKDWFNSQFITVLGIIAAVGFICFVIWEWTDLKPIVDLRIFRNRAFAVSMVVIGIAFSTMFGGSIVLVPMWLQANMGYTATWAGYNAALSGVTMLIFAPITTSLMKRYDIRGIVFVGLILVAAANLMRVVYSDQITFWQLMWPQLVFGAGMVMTVVPLIEMSTSSLDDKDIANGSGQFNFVRTLASAISTAVVVAAWNDQIKACKDQLVGAMQNTSSAIQVAQNAGMDGEHARAMVDLVAQGQSVMQATNNTFLGLGLITLVAAVLVWIAPRPPKSTGAHIGH</sequence>
<feature type="transmembrane region" description="Helical" evidence="8">
    <location>
        <begin position="204"/>
        <end position="223"/>
    </location>
</feature>
<feature type="transmembrane region" description="Helical" evidence="8">
    <location>
        <begin position="339"/>
        <end position="358"/>
    </location>
</feature>
<keyword evidence="7 8" id="KW-0472">Membrane</keyword>
<dbReference type="EMBL" id="BAAADD010000006">
    <property type="protein sequence ID" value="GAA0573921.1"/>
    <property type="molecule type" value="Genomic_DNA"/>
</dbReference>
<feature type="transmembrane region" description="Helical" evidence="8">
    <location>
        <begin position="305"/>
        <end position="327"/>
    </location>
</feature>
<name>A0ABN1ET57_9PROT</name>
<dbReference type="PROSITE" id="PS50850">
    <property type="entry name" value="MFS"/>
    <property type="match status" value="1"/>
</dbReference>
<evidence type="ECO:0000256" key="2">
    <source>
        <dbReference type="ARBA" id="ARBA00008537"/>
    </source>
</evidence>
<feature type="transmembrane region" description="Helical" evidence="8">
    <location>
        <begin position="143"/>
        <end position="164"/>
    </location>
</feature>
<feature type="transmembrane region" description="Helical" evidence="8">
    <location>
        <begin position="235"/>
        <end position="254"/>
    </location>
</feature>
<dbReference type="InterPro" id="IPR036259">
    <property type="entry name" value="MFS_trans_sf"/>
</dbReference>
<dbReference type="Gene3D" id="1.20.1250.20">
    <property type="entry name" value="MFS general substrate transporter like domains"/>
    <property type="match status" value="1"/>
</dbReference>
<gene>
    <name evidence="10" type="primary">vceB_2</name>
    <name evidence="10" type="ORF">GCM10008942_23250</name>
</gene>
<comment type="similarity">
    <text evidence="2">Belongs to the major facilitator superfamily. EmrB family.</text>
</comment>
<dbReference type="InterPro" id="IPR004638">
    <property type="entry name" value="EmrB-like"/>
</dbReference>
<dbReference type="PANTHER" id="PTHR42718:SF9">
    <property type="entry name" value="MAJOR FACILITATOR SUPERFAMILY MULTIDRUG TRANSPORTER MFSC"/>
    <property type="match status" value="1"/>
</dbReference>
<feature type="transmembrane region" description="Helical" evidence="8">
    <location>
        <begin position="84"/>
        <end position="103"/>
    </location>
</feature>
<evidence type="ECO:0000256" key="4">
    <source>
        <dbReference type="ARBA" id="ARBA00022475"/>
    </source>
</evidence>